<dbReference type="EMBL" id="MSDQ01000010">
    <property type="protein sequence ID" value="OLO12155.1"/>
    <property type="molecule type" value="Genomic_DNA"/>
</dbReference>
<keyword evidence="5" id="KW-1185">Reference proteome</keyword>
<evidence type="ECO:0000256" key="1">
    <source>
        <dbReference type="ARBA" id="ARBA00004613"/>
    </source>
</evidence>
<dbReference type="Proteomes" id="UP000186806">
    <property type="component" value="Unassembled WGS sequence"/>
</dbReference>
<protein>
    <submittedName>
        <fullName evidence="4">Polysaccharide deacetylase</fullName>
    </submittedName>
</protein>
<dbReference type="InterPro" id="IPR011330">
    <property type="entry name" value="Glyco_hydro/deAcase_b/a-brl"/>
</dbReference>
<dbReference type="AlphaFoldDB" id="A0A1Q8TEP2"/>
<dbReference type="Pfam" id="PF01522">
    <property type="entry name" value="Polysacc_deac_1"/>
    <property type="match status" value="1"/>
</dbReference>
<organism evidence="4 5">
    <name type="scientific">Chromohalobacter japonicus</name>
    <dbReference type="NCBI Taxonomy" id="223900"/>
    <lineage>
        <taxon>Bacteria</taxon>
        <taxon>Pseudomonadati</taxon>
        <taxon>Pseudomonadota</taxon>
        <taxon>Gammaproteobacteria</taxon>
        <taxon>Oceanospirillales</taxon>
        <taxon>Halomonadaceae</taxon>
        <taxon>Chromohalobacter</taxon>
    </lineage>
</organism>
<sequence length="330" mass="37009">MSHLSLAHDVVQRLRGHWRRNLSEPLRGRSAILVIQRVLPDEAAARLPHRAPYCLGPESFRRLLDHLTDHAQIVSLASARRLHRDPVPRIALTFDGGWRDTAEVALRQLERLALPASMFLTTGDTGRPQGDWRMALGDILWDGIQPLRVRECLGDAGLPLPPPRPDHPNTAYSSALNDYLERLAQQTFPLTLARLGSALGTELDIAPQTLDPFSVRRLESDGLVRFGARGVAATPLDTLDDRQVQWQIRQSRRQLGVLCRDPLSYFAYPQPEASLRVRQLAQRCGVQEALHSHAGWLSHRDDPLALPRFTITQPVASSAGRLYDWLLGHL</sequence>
<dbReference type="RefSeq" id="WP_075368617.1">
    <property type="nucleotide sequence ID" value="NZ_MSDQ01000010.1"/>
</dbReference>
<dbReference type="Gene3D" id="3.20.20.370">
    <property type="entry name" value="Glycoside hydrolase/deacetylase"/>
    <property type="match status" value="1"/>
</dbReference>
<dbReference type="GO" id="GO:0005576">
    <property type="term" value="C:extracellular region"/>
    <property type="evidence" value="ECO:0007669"/>
    <property type="project" value="UniProtKB-SubCell"/>
</dbReference>
<accession>A0A1Q8TEP2</accession>
<comment type="caution">
    <text evidence="4">The sequence shown here is derived from an EMBL/GenBank/DDBJ whole genome shotgun (WGS) entry which is preliminary data.</text>
</comment>
<dbReference type="GO" id="GO:0016810">
    <property type="term" value="F:hydrolase activity, acting on carbon-nitrogen (but not peptide) bonds"/>
    <property type="evidence" value="ECO:0007669"/>
    <property type="project" value="InterPro"/>
</dbReference>
<dbReference type="CDD" id="cd10918">
    <property type="entry name" value="CE4_NodB_like_5s_6s"/>
    <property type="match status" value="1"/>
</dbReference>
<name>A0A1Q8TEP2_9GAMM</name>
<evidence type="ECO:0000313" key="5">
    <source>
        <dbReference type="Proteomes" id="UP000186806"/>
    </source>
</evidence>
<dbReference type="SUPFAM" id="SSF88713">
    <property type="entry name" value="Glycoside hydrolase/deacetylase"/>
    <property type="match status" value="1"/>
</dbReference>
<comment type="subcellular location">
    <subcellularLocation>
        <location evidence="1">Secreted</location>
    </subcellularLocation>
</comment>
<dbReference type="InterPro" id="IPR002509">
    <property type="entry name" value="NODB_dom"/>
</dbReference>
<keyword evidence="2" id="KW-0732">Signal</keyword>
<evidence type="ECO:0000313" key="4">
    <source>
        <dbReference type="EMBL" id="OLO12155.1"/>
    </source>
</evidence>
<feature type="domain" description="NodB homology" evidence="3">
    <location>
        <begin position="173"/>
        <end position="287"/>
    </location>
</feature>
<proteinExistence type="predicted"/>
<reference evidence="4 5" key="1">
    <citation type="submission" date="2016-12" db="EMBL/GenBank/DDBJ databases">
        <title>Draft genome sequences of strains Salinicola socius SMB35, Salinicola sp. MH3R3-1 and Chromohalobacter sp. SMB17 from the Verkhnekamsk potash mining region of Russia.</title>
        <authorList>
            <person name="Mavrodi D.V."/>
            <person name="Olsson B.E."/>
            <person name="Korsakova E.S."/>
            <person name="Pyankova A."/>
            <person name="Mavrodi O.V."/>
            <person name="Plotnikova E.G."/>
        </authorList>
    </citation>
    <scope>NUCLEOTIDE SEQUENCE [LARGE SCALE GENOMIC DNA]</scope>
    <source>
        <strain evidence="4 5">SMB17</strain>
    </source>
</reference>
<dbReference type="InterPro" id="IPR051398">
    <property type="entry name" value="Polysacch_Deacetylase"/>
</dbReference>
<dbReference type="GO" id="GO:0005975">
    <property type="term" value="P:carbohydrate metabolic process"/>
    <property type="evidence" value="ECO:0007669"/>
    <property type="project" value="InterPro"/>
</dbReference>
<evidence type="ECO:0000256" key="2">
    <source>
        <dbReference type="ARBA" id="ARBA00022729"/>
    </source>
</evidence>
<dbReference type="PANTHER" id="PTHR34216:SF3">
    <property type="entry name" value="POLY-BETA-1,6-N-ACETYL-D-GLUCOSAMINE N-DEACETYLASE"/>
    <property type="match status" value="1"/>
</dbReference>
<gene>
    <name evidence="4" type="ORF">BTW10_05925</name>
</gene>
<evidence type="ECO:0000259" key="3">
    <source>
        <dbReference type="Pfam" id="PF01522"/>
    </source>
</evidence>
<dbReference type="STRING" id="223900.GCA_000821045_00879"/>
<dbReference type="PANTHER" id="PTHR34216">
    <property type="match status" value="1"/>
</dbReference>